<reference evidence="1" key="1">
    <citation type="submission" date="2021-09" db="EMBL/GenBank/DDBJ databases">
        <authorList>
            <consortium name="AG Swart"/>
            <person name="Singh M."/>
            <person name="Singh A."/>
            <person name="Seah K."/>
            <person name="Emmerich C."/>
        </authorList>
    </citation>
    <scope>NUCLEOTIDE SEQUENCE</scope>
    <source>
        <strain evidence="1">ATCC30299</strain>
    </source>
</reference>
<proteinExistence type="predicted"/>
<organism evidence="1 2">
    <name type="scientific">Blepharisma stoltei</name>
    <dbReference type="NCBI Taxonomy" id="1481888"/>
    <lineage>
        <taxon>Eukaryota</taxon>
        <taxon>Sar</taxon>
        <taxon>Alveolata</taxon>
        <taxon>Ciliophora</taxon>
        <taxon>Postciliodesmatophora</taxon>
        <taxon>Heterotrichea</taxon>
        <taxon>Heterotrichida</taxon>
        <taxon>Blepharismidae</taxon>
        <taxon>Blepharisma</taxon>
    </lineage>
</organism>
<dbReference type="AlphaFoldDB" id="A0AAU9JJQ7"/>
<protein>
    <submittedName>
        <fullName evidence="1">Uncharacterized protein</fullName>
    </submittedName>
</protein>
<sequence>MFYQNTQFKEPYTFRRLKSLPNLKKLAVSGSMYTPRTGIKGNLTNQNIRKRIERCIAYSIDFDRHLPSLNWMTNSIEQLNTWRPSHEEHKETVPYAHPLEKLAITWRGEHLDKANIIIKLNEYERSYKKPRISITSIPEELVEELAKTNYGRKILKDASVNMPPRKLYSLDNYQKIKQGLSDRDLLIKRSARINSVYKSQ</sequence>
<keyword evidence="2" id="KW-1185">Reference proteome</keyword>
<accession>A0AAU9JJQ7</accession>
<gene>
    <name evidence="1" type="ORF">BSTOLATCC_MIC30331</name>
</gene>
<dbReference type="EMBL" id="CAJZBQ010000030">
    <property type="protein sequence ID" value="CAG9321945.1"/>
    <property type="molecule type" value="Genomic_DNA"/>
</dbReference>
<comment type="caution">
    <text evidence="1">The sequence shown here is derived from an EMBL/GenBank/DDBJ whole genome shotgun (WGS) entry which is preliminary data.</text>
</comment>
<evidence type="ECO:0000313" key="2">
    <source>
        <dbReference type="Proteomes" id="UP001162131"/>
    </source>
</evidence>
<name>A0AAU9JJQ7_9CILI</name>
<evidence type="ECO:0000313" key="1">
    <source>
        <dbReference type="EMBL" id="CAG9321945.1"/>
    </source>
</evidence>
<dbReference type="Proteomes" id="UP001162131">
    <property type="component" value="Unassembled WGS sequence"/>
</dbReference>